<dbReference type="Gene3D" id="3.10.10.10">
    <property type="entry name" value="HIV Type 1 Reverse Transcriptase, subunit A, domain 1"/>
    <property type="match status" value="1"/>
</dbReference>
<name>A0A8J6L7H1_TENMO</name>
<evidence type="ECO:0000256" key="2">
    <source>
        <dbReference type="ARBA" id="ARBA00022695"/>
    </source>
</evidence>
<dbReference type="PROSITE" id="PS50158">
    <property type="entry name" value="ZF_CCHC"/>
    <property type="match status" value="1"/>
</dbReference>
<feature type="region of interest" description="Disordered" evidence="8">
    <location>
        <begin position="27"/>
        <end position="48"/>
    </location>
</feature>
<dbReference type="PANTHER" id="PTHR37984:SF5">
    <property type="entry name" value="PROTEIN NYNRIN-LIKE"/>
    <property type="match status" value="1"/>
</dbReference>
<dbReference type="GO" id="GO:0003964">
    <property type="term" value="F:RNA-directed DNA polymerase activity"/>
    <property type="evidence" value="ECO:0007669"/>
    <property type="project" value="UniProtKB-KW"/>
</dbReference>
<proteinExistence type="predicted"/>
<keyword evidence="6" id="KW-0695">RNA-directed DNA polymerase</keyword>
<dbReference type="EMBL" id="JABDTM020027388">
    <property type="protein sequence ID" value="KAH0810605.1"/>
    <property type="molecule type" value="Genomic_DNA"/>
</dbReference>
<evidence type="ECO:0000256" key="3">
    <source>
        <dbReference type="ARBA" id="ARBA00022722"/>
    </source>
</evidence>
<evidence type="ECO:0000256" key="4">
    <source>
        <dbReference type="ARBA" id="ARBA00022759"/>
    </source>
</evidence>
<dbReference type="CDD" id="cd09274">
    <property type="entry name" value="RNase_HI_RT_Ty3"/>
    <property type="match status" value="1"/>
</dbReference>
<dbReference type="InterPro" id="IPR000477">
    <property type="entry name" value="RT_dom"/>
</dbReference>
<keyword evidence="7" id="KW-0479">Metal-binding</keyword>
<dbReference type="InterPro" id="IPR043128">
    <property type="entry name" value="Rev_trsase/Diguanyl_cyclase"/>
</dbReference>
<dbReference type="Pfam" id="PF17917">
    <property type="entry name" value="RT_RNaseH"/>
    <property type="match status" value="1"/>
</dbReference>
<feature type="domain" description="CCHC-type" evidence="9">
    <location>
        <begin position="74"/>
        <end position="90"/>
    </location>
</feature>
<protein>
    <recommendedName>
        <fullName evidence="9">CCHC-type domain-containing protein</fullName>
    </recommendedName>
</protein>
<keyword evidence="11" id="KW-1185">Reference proteome</keyword>
<evidence type="ECO:0000256" key="1">
    <source>
        <dbReference type="ARBA" id="ARBA00022679"/>
    </source>
</evidence>
<dbReference type="GO" id="GO:0008270">
    <property type="term" value="F:zinc ion binding"/>
    <property type="evidence" value="ECO:0007669"/>
    <property type="project" value="UniProtKB-KW"/>
</dbReference>
<dbReference type="FunFam" id="3.30.70.270:FF:000023">
    <property type="entry name" value="Pol"/>
    <property type="match status" value="1"/>
</dbReference>
<dbReference type="GO" id="GO:0004519">
    <property type="term" value="F:endonuclease activity"/>
    <property type="evidence" value="ECO:0007669"/>
    <property type="project" value="UniProtKB-KW"/>
</dbReference>
<dbReference type="InterPro" id="IPR043502">
    <property type="entry name" value="DNA/RNA_pol_sf"/>
</dbReference>
<sequence length="540" mass="61214">MMARRAENQQKQNQVLRLENKTIAAVSSNKWQMSKQQSNSKVNANPSTPNSKGVCGYCGRHMHERDKCPAKEAKCNLCGKKGHYSRVCRKKKEVKSITVESSNGNEANELFLGSIWKGGINKQCQGHLVGHVSQLENLNIETIAVQYPGIFNGLGVYKDEIRINISSDAEPFVQSVPRVVPIALRKPLEKEIDRLLKLGVIVPVEEHTSWVAPIVVVPKEFFSQKFTSILSDIKEGVVIHIDDILVHAATREDHDEKLKEVLKRIHDAGITLNRGKCEIGVKEVKYLGYVVSEKGLTIDPSRVEAIVNMPSPTNKKEVLQILGMINFVDKFIPQKSHLLEPLTALLRKDVEFVWEITQQKALDEAKHILTKAPNLSFFDLEKQIIVNSEGVREVVAFASRTLTKTESRYAQIEKEALGLTWACEKFKEYIMGLNVVLETDHKPLLQILQTKNLDELTPRLQRFRIRLMRYTYSVKYTKGTELLVADALSRNPIKLQPTDEELGAEIEAHKIVMKPRLSKRVTIVVLFREDLNELHLNQLG</sequence>
<accession>A0A8J6L7H1</accession>
<keyword evidence="2" id="KW-0548">Nucleotidyltransferase</keyword>
<keyword evidence="3" id="KW-0540">Nuclease</keyword>
<dbReference type="Gene3D" id="4.10.60.10">
    <property type="entry name" value="Zinc finger, CCHC-type"/>
    <property type="match status" value="1"/>
</dbReference>
<reference evidence="10" key="1">
    <citation type="journal article" date="2020" name="J Insects Food Feed">
        <title>The yellow mealworm (Tenebrio molitor) genome: a resource for the emerging insects as food and feed industry.</title>
        <authorList>
            <person name="Eriksson T."/>
            <person name="Andere A."/>
            <person name="Kelstrup H."/>
            <person name="Emery V."/>
            <person name="Picard C."/>
        </authorList>
    </citation>
    <scope>NUCLEOTIDE SEQUENCE</scope>
    <source>
        <strain evidence="10">Stoneville</strain>
        <tissue evidence="10">Whole head</tissue>
    </source>
</reference>
<evidence type="ECO:0000259" key="9">
    <source>
        <dbReference type="PROSITE" id="PS50158"/>
    </source>
</evidence>
<evidence type="ECO:0000313" key="10">
    <source>
        <dbReference type="EMBL" id="KAH0810605.1"/>
    </source>
</evidence>
<dbReference type="GO" id="GO:0016787">
    <property type="term" value="F:hydrolase activity"/>
    <property type="evidence" value="ECO:0007669"/>
    <property type="project" value="UniProtKB-KW"/>
</dbReference>
<dbReference type="Proteomes" id="UP000719412">
    <property type="component" value="Unassembled WGS sequence"/>
</dbReference>
<keyword evidence="7" id="KW-0862">Zinc</keyword>
<reference evidence="10" key="2">
    <citation type="submission" date="2021-08" db="EMBL/GenBank/DDBJ databases">
        <authorList>
            <person name="Eriksson T."/>
        </authorList>
    </citation>
    <scope>NUCLEOTIDE SEQUENCE</scope>
    <source>
        <strain evidence="10">Stoneville</strain>
        <tissue evidence="10">Whole head</tissue>
    </source>
</reference>
<evidence type="ECO:0000256" key="5">
    <source>
        <dbReference type="ARBA" id="ARBA00022801"/>
    </source>
</evidence>
<dbReference type="Gene3D" id="3.30.70.270">
    <property type="match status" value="2"/>
</dbReference>
<keyword evidence="5" id="KW-0378">Hydrolase</keyword>
<gene>
    <name evidence="10" type="ORF">GEV33_012186</name>
</gene>
<keyword evidence="1" id="KW-0808">Transferase</keyword>
<evidence type="ECO:0000256" key="6">
    <source>
        <dbReference type="ARBA" id="ARBA00022918"/>
    </source>
</evidence>
<organism evidence="10 11">
    <name type="scientific">Tenebrio molitor</name>
    <name type="common">Yellow mealworm beetle</name>
    <dbReference type="NCBI Taxonomy" id="7067"/>
    <lineage>
        <taxon>Eukaryota</taxon>
        <taxon>Metazoa</taxon>
        <taxon>Ecdysozoa</taxon>
        <taxon>Arthropoda</taxon>
        <taxon>Hexapoda</taxon>
        <taxon>Insecta</taxon>
        <taxon>Pterygota</taxon>
        <taxon>Neoptera</taxon>
        <taxon>Endopterygota</taxon>
        <taxon>Coleoptera</taxon>
        <taxon>Polyphaga</taxon>
        <taxon>Cucujiformia</taxon>
        <taxon>Tenebrionidae</taxon>
        <taxon>Tenebrio</taxon>
    </lineage>
</organism>
<dbReference type="PANTHER" id="PTHR37984">
    <property type="entry name" value="PROTEIN CBG26694"/>
    <property type="match status" value="1"/>
</dbReference>
<dbReference type="InterPro" id="IPR001878">
    <property type="entry name" value="Znf_CCHC"/>
</dbReference>
<dbReference type="SMART" id="SM00343">
    <property type="entry name" value="ZnF_C2HC"/>
    <property type="match status" value="2"/>
</dbReference>
<comment type="caution">
    <text evidence="10">The sequence shown here is derived from an EMBL/GenBank/DDBJ whole genome shotgun (WGS) entry which is preliminary data.</text>
</comment>
<dbReference type="AlphaFoldDB" id="A0A8J6L7H1"/>
<dbReference type="Pfam" id="PF00078">
    <property type="entry name" value="RVT_1"/>
    <property type="match status" value="1"/>
</dbReference>
<dbReference type="InterPro" id="IPR050951">
    <property type="entry name" value="Retrovirus_Pol_polyprotein"/>
</dbReference>
<keyword evidence="7" id="KW-0863">Zinc-finger</keyword>
<keyword evidence="4" id="KW-0255">Endonuclease</keyword>
<evidence type="ECO:0000256" key="7">
    <source>
        <dbReference type="PROSITE-ProRule" id="PRU00047"/>
    </source>
</evidence>
<evidence type="ECO:0000313" key="11">
    <source>
        <dbReference type="Proteomes" id="UP000719412"/>
    </source>
</evidence>
<dbReference type="GO" id="GO:0003676">
    <property type="term" value="F:nucleic acid binding"/>
    <property type="evidence" value="ECO:0007669"/>
    <property type="project" value="InterPro"/>
</dbReference>
<evidence type="ECO:0000256" key="8">
    <source>
        <dbReference type="SAM" id="MobiDB-lite"/>
    </source>
</evidence>
<dbReference type="SUPFAM" id="SSF56672">
    <property type="entry name" value="DNA/RNA polymerases"/>
    <property type="match status" value="1"/>
</dbReference>
<dbReference type="InterPro" id="IPR041373">
    <property type="entry name" value="RT_RNaseH"/>
</dbReference>